<protein>
    <submittedName>
        <fullName evidence="5">Ser-Thr-rich GPI-anchored membrane family protein</fullName>
    </submittedName>
</protein>
<keyword evidence="2" id="KW-1133">Transmembrane helix</keyword>
<feature type="signal peptide" evidence="3">
    <location>
        <begin position="1"/>
        <end position="20"/>
    </location>
</feature>
<dbReference type="InterPro" id="IPR018466">
    <property type="entry name" value="Kre9/Knh1-like_N"/>
</dbReference>
<dbReference type="Proteomes" id="UP001168528">
    <property type="component" value="Unassembled WGS sequence"/>
</dbReference>
<sequence>MKFYLHFLFFFLVTIPFVSAQRVSNVRAQARGNIVIITYDLLGTISGQLFTVSVYSSHNGMERPLTQVKGDLGENMKPGPNKVIEWGTKKELSNFDGDVTIEVRATLTYSPMRFTSPQRNSLHKRGKPYKVTWLGAIANENLQLELFNDTARVFEINRTPNKGSLQWAIPLNLEPGKNYKYKLSSVDNPSNFAYSNTFIIQRKTPTWIKALPLTAVVAGVIYYIISSGSDPAPPDVEKDLPLPPNPE</sequence>
<evidence type="ECO:0000313" key="6">
    <source>
        <dbReference type="Proteomes" id="UP001168528"/>
    </source>
</evidence>
<comment type="caution">
    <text evidence="5">The sequence shown here is derived from an EMBL/GenBank/DDBJ whole genome shotgun (WGS) entry which is preliminary data.</text>
</comment>
<evidence type="ECO:0000256" key="3">
    <source>
        <dbReference type="SAM" id="SignalP"/>
    </source>
</evidence>
<gene>
    <name evidence="5" type="ORF">Q0590_10580</name>
</gene>
<keyword evidence="6" id="KW-1185">Reference proteome</keyword>
<organism evidence="5 6">
    <name type="scientific">Rhodocytophaga aerolata</name>
    <dbReference type="NCBI Taxonomy" id="455078"/>
    <lineage>
        <taxon>Bacteria</taxon>
        <taxon>Pseudomonadati</taxon>
        <taxon>Bacteroidota</taxon>
        <taxon>Cytophagia</taxon>
        <taxon>Cytophagales</taxon>
        <taxon>Rhodocytophagaceae</taxon>
        <taxon>Rhodocytophaga</taxon>
    </lineage>
</organism>
<feature type="transmembrane region" description="Helical" evidence="2">
    <location>
        <begin position="207"/>
        <end position="225"/>
    </location>
</feature>
<evidence type="ECO:0000259" key="4">
    <source>
        <dbReference type="Pfam" id="PF10342"/>
    </source>
</evidence>
<accession>A0ABT8R3M4</accession>
<name>A0ABT8R3M4_9BACT</name>
<dbReference type="EMBL" id="JAUKPO010000004">
    <property type="protein sequence ID" value="MDO1446699.1"/>
    <property type="molecule type" value="Genomic_DNA"/>
</dbReference>
<keyword evidence="2" id="KW-0812">Transmembrane</keyword>
<feature type="chain" id="PRO_5046391238" evidence="3">
    <location>
        <begin position="21"/>
        <end position="247"/>
    </location>
</feature>
<feature type="transmembrane region" description="Helical" evidence="2">
    <location>
        <begin position="36"/>
        <end position="55"/>
    </location>
</feature>
<evidence type="ECO:0000256" key="1">
    <source>
        <dbReference type="ARBA" id="ARBA00022729"/>
    </source>
</evidence>
<keyword evidence="2" id="KW-0472">Membrane</keyword>
<feature type="domain" description="Yeast cell wall synthesis Kre9/Knh1-like N-terminal" evidence="4">
    <location>
        <begin position="116"/>
        <end position="199"/>
    </location>
</feature>
<proteinExistence type="predicted"/>
<dbReference type="RefSeq" id="WP_302037496.1">
    <property type="nucleotide sequence ID" value="NZ_JAUKPO010000004.1"/>
</dbReference>
<evidence type="ECO:0000313" key="5">
    <source>
        <dbReference type="EMBL" id="MDO1446699.1"/>
    </source>
</evidence>
<keyword evidence="1 3" id="KW-0732">Signal</keyword>
<reference evidence="5" key="1">
    <citation type="submission" date="2023-07" db="EMBL/GenBank/DDBJ databases">
        <title>The genome sequence of Rhodocytophaga aerolata KACC 12507.</title>
        <authorList>
            <person name="Zhang X."/>
        </authorList>
    </citation>
    <scope>NUCLEOTIDE SEQUENCE</scope>
    <source>
        <strain evidence="5">KACC 12507</strain>
    </source>
</reference>
<evidence type="ECO:0000256" key="2">
    <source>
        <dbReference type="SAM" id="Phobius"/>
    </source>
</evidence>
<dbReference type="Pfam" id="PF10342">
    <property type="entry name" value="Kre9_KNH"/>
    <property type="match status" value="1"/>
</dbReference>